<protein>
    <submittedName>
        <fullName evidence="2">Serine hydrolase</fullName>
    </submittedName>
</protein>
<dbReference type="PANTHER" id="PTHR35333:SF3">
    <property type="entry name" value="BETA-LACTAMASE-TYPE TRANSPEPTIDASE FOLD CONTAINING PROTEIN"/>
    <property type="match status" value="1"/>
</dbReference>
<accession>A0A9D1IM30</accession>
<evidence type="ECO:0000313" key="3">
    <source>
        <dbReference type="Proteomes" id="UP000824074"/>
    </source>
</evidence>
<feature type="domain" description="Beta-lactamase class A catalytic" evidence="1">
    <location>
        <begin position="21"/>
        <end position="231"/>
    </location>
</feature>
<organism evidence="2 3">
    <name type="scientific">Candidatus Aphodocola excrementigallinarum</name>
    <dbReference type="NCBI Taxonomy" id="2840670"/>
    <lineage>
        <taxon>Bacteria</taxon>
        <taxon>Bacillati</taxon>
        <taxon>Bacillota</taxon>
        <taxon>Bacilli</taxon>
        <taxon>Candidatus Aphodocola</taxon>
    </lineage>
</organism>
<comment type="caution">
    <text evidence="2">The sequence shown here is derived from an EMBL/GenBank/DDBJ whole genome shotgun (WGS) entry which is preliminary data.</text>
</comment>
<gene>
    <name evidence="2" type="ORF">IAB68_00920</name>
</gene>
<reference evidence="2" key="2">
    <citation type="journal article" date="2021" name="PeerJ">
        <title>Extensive microbial diversity within the chicken gut microbiome revealed by metagenomics and culture.</title>
        <authorList>
            <person name="Gilroy R."/>
            <person name="Ravi A."/>
            <person name="Getino M."/>
            <person name="Pursley I."/>
            <person name="Horton D.L."/>
            <person name="Alikhan N.F."/>
            <person name="Baker D."/>
            <person name="Gharbi K."/>
            <person name="Hall N."/>
            <person name="Watson M."/>
            <person name="Adriaenssens E.M."/>
            <person name="Foster-Nyarko E."/>
            <person name="Jarju S."/>
            <person name="Secka A."/>
            <person name="Antonio M."/>
            <person name="Oren A."/>
            <person name="Chaudhuri R.R."/>
            <person name="La Ragione R."/>
            <person name="Hildebrand F."/>
            <person name="Pallen M.J."/>
        </authorList>
    </citation>
    <scope>NUCLEOTIDE SEQUENCE</scope>
    <source>
        <strain evidence="2">CHK193-30670</strain>
    </source>
</reference>
<dbReference type="SUPFAM" id="SSF56601">
    <property type="entry name" value="beta-lactamase/transpeptidase-like"/>
    <property type="match status" value="1"/>
</dbReference>
<name>A0A9D1IM30_9FIRM</name>
<dbReference type="Gene3D" id="3.40.710.10">
    <property type="entry name" value="DD-peptidase/beta-lactamase superfamily"/>
    <property type="match status" value="1"/>
</dbReference>
<dbReference type="AlphaFoldDB" id="A0A9D1IM30"/>
<dbReference type="GO" id="GO:0008800">
    <property type="term" value="F:beta-lactamase activity"/>
    <property type="evidence" value="ECO:0007669"/>
    <property type="project" value="InterPro"/>
</dbReference>
<keyword evidence="2" id="KW-0378">Hydrolase</keyword>
<dbReference type="PANTHER" id="PTHR35333">
    <property type="entry name" value="BETA-LACTAMASE"/>
    <property type="match status" value="1"/>
</dbReference>
<dbReference type="Proteomes" id="UP000824074">
    <property type="component" value="Unassembled WGS sequence"/>
</dbReference>
<sequence length="260" mass="29971">MQEIVEKLDNIINESGESVSVLVKEIGKVENIYSYNSNVEMVSASIIKVPIMLAILENVRIKKIGLSDEILVKCEDILDDTEVFENGEGYYSIFELISWMIIESDNTATNVLIKKFGMECINDYILNVLKLKSTRLERYMLDKNAIKSGFNNYTNQEDMLNIFTKLFNKEILNKKLCNIAIKILYNQRCQDQIMRYIYKPVKYAHKTGSLDYLSHDVGVMNINNRLYYVGVSIFNSKFKDGNKKLIGNIGKIVYESLISF</sequence>
<evidence type="ECO:0000259" key="1">
    <source>
        <dbReference type="Pfam" id="PF13354"/>
    </source>
</evidence>
<proteinExistence type="predicted"/>
<dbReference type="InterPro" id="IPR012338">
    <property type="entry name" value="Beta-lactam/transpept-like"/>
</dbReference>
<dbReference type="InterPro" id="IPR045155">
    <property type="entry name" value="Beta-lactam_cat"/>
</dbReference>
<dbReference type="GO" id="GO:0030655">
    <property type="term" value="P:beta-lactam antibiotic catabolic process"/>
    <property type="evidence" value="ECO:0007669"/>
    <property type="project" value="InterPro"/>
</dbReference>
<reference evidence="2" key="1">
    <citation type="submission" date="2020-10" db="EMBL/GenBank/DDBJ databases">
        <authorList>
            <person name="Gilroy R."/>
        </authorList>
    </citation>
    <scope>NUCLEOTIDE SEQUENCE</scope>
    <source>
        <strain evidence="2">CHK193-30670</strain>
    </source>
</reference>
<dbReference type="GO" id="GO:0046677">
    <property type="term" value="P:response to antibiotic"/>
    <property type="evidence" value="ECO:0007669"/>
    <property type="project" value="InterPro"/>
</dbReference>
<dbReference type="InterPro" id="IPR000871">
    <property type="entry name" value="Beta-lactam_class-A"/>
</dbReference>
<dbReference type="EMBL" id="DVMT01000013">
    <property type="protein sequence ID" value="HIU39848.1"/>
    <property type="molecule type" value="Genomic_DNA"/>
</dbReference>
<evidence type="ECO:0000313" key="2">
    <source>
        <dbReference type="EMBL" id="HIU39848.1"/>
    </source>
</evidence>
<dbReference type="Pfam" id="PF13354">
    <property type="entry name" value="Beta-lactamase2"/>
    <property type="match status" value="1"/>
</dbReference>